<dbReference type="Proteomes" id="UP000000390">
    <property type="component" value="Plasmid 1"/>
</dbReference>
<keyword evidence="1" id="KW-0540">Nuclease</keyword>
<keyword evidence="18" id="KW-0614">Plasmid</keyword>
<evidence type="ECO:0000256" key="7">
    <source>
        <dbReference type="ARBA" id="ARBA00022840"/>
    </source>
</evidence>
<dbReference type="KEGG" id="hje:HacjB3_16751"/>
<dbReference type="GO" id="GO:0004527">
    <property type="term" value="F:exonuclease activity"/>
    <property type="evidence" value="ECO:0007669"/>
    <property type="project" value="UniProtKB-KW"/>
</dbReference>
<evidence type="ECO:0000256" key="10">
    <source>
        <dbReference type="ARBA" id="ARBA00023235"/>
    </source>
</evidence>
<organism evidence="18 20">
    <name type="scientific">Halalkalicoccus jeotgali (strain DSM 18796 / CECT 7217 / JCM 14584 / KCTC 4019 / B3)</name>
    <dbReference type="NCBI Taxonomy" id="795797"/>
    <lineage>
        <taxon>Archaea</taxon>
        <taxon>Methanobacteriati</taxon>
        <taxon>Methanobacteriota</taxon>
        <taxon>Stenosarchaea group</taxon>
        <taxon>Halobacteria</taxon>
        <taxon>Halobacteriales</taxon>
        <taxon>Halococcaceae</taxon>
        <taxon>Halalkalicoccus</taxon>
    </lineage>
</organism>
<name>D8JBP7_HALJB</name>
<dbReference type="Gene3D" id="3.40.50.300">
    <property type="entry name" value="P-loop containing nucleotide triphosphate hydrolases"/>
    <property type="match status" value="4"/>
</dbReference>
<dbReference type="HOGENOM" id="CLU_001114_1_1_2"/>
<keyword evidence="10" id="KW-0413">Isomerase</keyword>
<evidence type="ECO:0000256" key="6">
    <source>
        <dbReference type="ARBA" id="ARBA00022839"/>
    </source>
</evidence>
<dbReference type="SUPFAM" id="SSF52980">
    <property type="entry name" value="Restriction endonuclease-like"/>
    <property type="match status" value="1"/>
</dbReference>
<evidence type="ECO:0000256" key="8">
    <source>
        <dbReference type="ARBA" id="ARBA00023125"/>
    </source>
</evidence>
<dbReference type="Proteomes" id="UP000011645">
    <property type="component" value="Unassembled WGS sequence"/>
</dbReference>
<keyword evidence="21" id="KW-1185">Reference proteome</keyword>
<evidence type="ECO:0000259" key="16">
    <source>
        <dbReference type="PROSITE" id="PS51198"/>
    </source>
</evidence>
<geneLocation type="plasmid" evidence="18 20">
    <name>1</name>
</geneLocation>
<feature type="domain" description="UvrD-like helicase ATP-binding" evidence="16">
    <location>
        <begin position="25"/>
        <end position="519"/>
    </location>
</feature>
<keyword evidence="7 14" id="KW-0067">ATP-binding</keyword>
<dbReference type="GO" id="GO:0003677">
    <property type="term" value="F:DNA binding"/>
    <property type="evidence" value="ECO:0007669"/>
    <property type="project" value="UniProtKB-KW"/>
</dbReference>
<comment type="catalytic activity">
    <reaction evidence="13">
        <text>ATP + H2O = ADP + phosphate + H(+)</text>
        <dbReference type="Rhea" id="RHEA:13065"/>
        <dbReference type="ChEBI" id="CHEBI:15377"/>
        <dbReference type="ChEBI" id="CHEBI:15378"/>
        <dbReference type="ChEBI" id="CHEBI:30616"/>
        <dbReference type="ChEBI" id="CHEBI:43474"/>
        <dbReference type="ChEBI" id="CHEBI:456216"/>
        <dbReference type="EC" id="5.6.2.4"/>
    </reaction>
</comment>
<dbReference type="GO" id="GO:0043138">
    <property type="term" value="F:3'-5' DNA helicase activity"/>
    <property type="evidence" value="ECO:0007669"/>
    <property type="project" value="UniProtKB-EC"/>
</dbReference>
<evidence type="ECO:0000256" key="2">
    <source>
        <dbReference type="ARBA" id="ARBA00022741"/>
    </source>
</evidence>
<evidence type="ECO:0000256" key="4">
    <source>
        <dbReference type="ARBA" id="ARBA00022801"/>
    </source>
</evidence>
<feature type="binding site" evidence="14">
    <location>
        <begin position="46"/>
        <end position="53"/>
    </location>
    <ligand>
        <name>ATP</name>
        <dbReference type="ChEBI" id="CHEBI:30616"/>
    </ligand>
</feature>
<dbReference type="EMBL" id="AOHV01000008">
    <property type="protein sequence ID" value="ELY40831.1"/>
    <property type="molecule type" value="Genomic_DNA"/>
</dbReference>
<evidence type="ECO:0000256" key="12">
    <source>
        <dbReference type="ARBA" id="ARBA00034808"/>
    </source>
</evidence>
<reference evidence="18 20" key="1">
    <citation type="journal article" date="2010" name="J. Bacteriol.">
        <title>Complete genome sequence of Halalkalicoccus jeotgali B3(T), an extremely halophilic archaeon.</title>
        <authorList>
            <person name="Roh S.W."/>
            <person name="Nam Y.D."/>
            <person name="Nam S.H."/>
            <person name="Choi S.H."/>
            <person name="Park H.S."/>
            <person name="Bae J.W."/>
        </authorList>
    </citation>
    <scope>NUCLEOTIDE SEQUENCE [LARGE SCALE GENOMIC DNA]</scope>
    <source>
        <strain evidence="18">B3</strain>
        <strain evidence="20">DSM 18796 / CECT 7217 / JCM 14584 / KCTC 4019 / B3</strain>
        <plasmid evidence="20">1</plasmid>
    </source>
</reference>
<dbReference type="Pfam" id="PF12705">
    <property type="entry name" value="PDDEXK_1"/>
    <property type="match status" value="1"/>
</dbReference>
<accession>D8JBP7</accession>
<dbReference type="EC" id="5.6.2.4" evidence="12"/>
<keyword evidence="9" id="KW-0234">DNA repair</keyword>
<dbReference type="GO" id="GO:0005524">
    <property type="term" value="F:ATP binding"/>
    <property type="evidence" value="ECO:0007669"/>
    <property type="project" value="UniProtKB-UniRule"/>
</dbReference>
<keyword evidence="3" id="KW-0227">DNA damage</keyword>
<proteinExistence type="predicted"/>
<dbReference type="PROSITE" id="PS51198">
    <property type="entry name" value="UVRD_HELICASE_ATP_BIND"/>
    <property type="match status" value="1"/>
</dbReference>
<sequence length="1253" mass="140666">MSDDTSTYEERLLTDYSAQASATKEFELTTEQQQALALDQNIAITAGAGTGKTTTLTERYRHILTEYPELSPTQIVTITFTRDATSEMRDKIRGVVDDALESASAETYDRWQRAKDDIEDAYIHTIHGFCSRILEEYAVETGVHPDFETLDNGEAVTLIDRTVRDVLAYILDEATHLRAADAIDAQKATLTDDVERLARLYSRDDLVSLLAGLLNERPESNEWANQLLETSHEEYVAAVFERACPLSPETVNTLLSQPAVCEALETIRELAANDYEFTNEPDDGIRTLELLGPQLPDGPIDGAETATYQQLFLDFCDQVTKGDGTLYTSATYYAGTASRWKKYDRTADHEALTAACETLINTLDPENQNLSFDGAAIERSIPYVYAIARLYQTVREEYTRRKEAQHALDYSDLIERTIDFLETHDRARHELREQFEYLMVDEIQDTDPRQWELVTLLTGSDGPNFDGQNVFLVGDEKQSIYRFRRADVTMFREARDRLKRANPDSTETAQQLSGNFRTLSGPLTFINELFEEVFQPEGDEYQPYEARPQWLTPERSEGTEIDGTVEYLVVPETDQDVAPLGLENSWFDERTYRSKGEREAYGVAARLTQLFDDPPQIYDPETDEYRAAQPRDVALLFRTRTRFPEFERAFEEYDIPYSSFGARGFYETSEIQPLVNLLKVLQDPTQNIPLYGVLRSPLFGFTDEQLAVLYDSDECLWRQLATMDNALETAHGQLKQWREQAGLDGSDRITTWASLLSEIIDDTGYLISVGADERPEQAVVNVNKFREQLRTWEEGSALPLSEVVERIERERDQEDDPGEATIPAAIDGVQLRTVHSAKGLEFPIVVVPELSRGVNERATITDNSSYSQSLAYLETVGDEPVLGIKGPSPANSFETTATPDYEIAKTVQQQELRAESRRLLYVATTRVRDHLLLTSTHTVGSDSEATFGEYDTGEQASSWRDLVQPVLLEDRELLSDLATAGSATHLLGDGQYTVRRPPTPVAGPAESASTERACDIELPEPPESSAGIALSATAVRDLVSDHSSHDESRTETEPEHSAFLTESSSKKGLAPTQFGTAVHRLCELSLVGSTIDWSAAPTQIVDTPDKLSPTVLKDLQNQVQYGVSDIEQVEATLPVEATYDEYQVRLELPTGQVVGDIDHLTVTDDCYYISDYKTDTLGDRDLETVAEHYFAQLYVYACALSQADSSRDCVLRLIFTNAETTAERAVSGEDISGWHERFVQALAQESADRRLRE</sequence>
<dbReference type="InterPro" id="IPR027417">
    <property type="entry name" value="P-loop_NTPase"/>
</dbReference>
<evidence type="ECO:0000256" key="11">
    <source>
        <dbReference type="ARBA" id="ARBA00034617"/>
    </source>
</evidence>
<dbReference type="eggNOG" id="arCOG00802">
    <property type="taxonomic scope" value="Archaea"/>
</dbReference>
<evidence type="ECO:0000313" key="21">
    <source>
        <dbReference type="Proteomes" id="UP000011645"/>
    </source>
</evidence>
<dbReference type="PATRIC" id="fig|795797.18.peg.3294"/>
<dbReference type="InterPro" id="IPR014016">
    <property type="entry name" value="UvrD-like_ATP-bd"/>
</dbReference>
<dbReference type="SUPFAM" id="SSF52540">
    <property type="entry name" value="P-loop containing nucleoside triphosphate hydrolases"/>
    <property type="match status" value="1"/>
</dbReference>
<evidence type="ECO:0000256" key="1">
    <source>
        <dbReference type="ARBA" id="ARBA00022722"/>
    </source>
</evidence>
<dbReference type="InterPro" id="IPR000212">
    <property type="entry name" value="DNA_helicase_UvrD/REP"/>
</dbReference>
<dbReference type="PROSITE" id="PS51217">
    <property type="entry name" value="UVRD_HELICASE_CTER"/>
    <property type="match status" value="1"/>
</dbReference>
<protein>
    <recommendedName>
        <fullName evidence="12">DNA 3'-5' helicase</fullName>
        <ecNumber evidence="12">5.6.2.4</ecNumber>
    </recommendedName>
</protein>
<gene>
    <name evidence="18" type="ordered locus">HacjB3_16751</name>
    <name evidence="19" type="ORF">C497_02072</name>
</gene>
<keyword evidence="6" id="KW-0269">Exonuclease</keyword>
<dbReference type="AlphaFoldDB" id="D8JBP7"/>
<dbReference type="PANTHER" id="PTHR11070">
    <property type="entry name" value="UVRD / RECB / PCRA DNA HELICASE FAMILY MEMBER"/>
    <property type="match status" value="1"/>
</dbReference>
<keyword evidence="5 14" id="KW-0347">Helicase</keyword>
<evidence type="ECO:0000313" key="18">
    <source>
        <dbReference type="EMBL" id="ADJ16700.1"/>
    </source>
</evidence>
<evidence type="ECO:0000259" key="17">
    <source>
        <dbReference type="PROSITE" id="PS51217"/>
    </source>
</evidence>
<evidence type="ECO:0000256" key="9">
    <source>
        <dbReference type="ARBA" id="ARBA00023204"/>
    </source>
</evidence>
<feature type="domain" description="UvrD-like helicase C-terminal" evidence="17">
    <location>
        <begin position="559"/>
        <end position="839"/>
    </location>
</feature>
<keyword evidence="8" id="KW-0238">DNA-binding</keyword>
<evidence type="ECO:0000256" key="15">
    <source>
        <dbReference type="SAM" id="MobiDB-lite"/>
    </source>
</evidence>
<dbReference type="RefSeq" id="WP_008414113.1">
    <property type="nucleotide sequence ID" value="NC_014298.1"/>
</dbReference>
<feature type="compositionally biased region" description="Basic and acidic residues" evidence="15">
    <location>
        <begin position="1038"/>
        <end position="1056"/>
    </location>
</feature>
<dbReference type="EMBL" id="CP002063">
    <property type="protein sequence ID" value="ADJ16700.1"/>
    <property type="molecule type" value="Genomic_DNA"/>
</dbReference>
<dbReference type="InterPro" id="IPR011604">
    <property type="entry name" value="PDDEXK-like_dom_sf"/>
</dbReference>
<keyword evidence="2 14" id="KW-0547">Nucleotide-binding</keyword>
<keyword evidence="4 14" id="KW-0378">Hydrolase</keyword>
<evidence type="ECO:0000256" key="13">
    <source>
        <dbReference type="ARBA" id="ARBA00048988"/>
    </source>
</evidence>
<reference evidence="19 21" key="2">
    <citation type="journal article" date="2014" name="PLoS Genet.">
        <title>Phylogenetically driven sequencing of extremely halophilic archaea reveals strategies for static and dynamic osmo-response.</title>
        <authorList>
            <person name="Becker E.A."/>
            <person name="Seitzer P.M."/>
            <person name="Tritt A."/>
            <person name="Larsen D."/>
            <person name="Krusor M."/>
            <person name="Yao A.I."/>
            <person name="Wu D."/>
            <person name="Madern D."/>
            <person name="Eisen J.A."/>
            <person name="Darling A.E."/>
            <person name="Facciotti M.T."/>
        </authorList>
    </citation>
    <scope>NUCLEOTIDE SEQUENCE [LARGE SCALE GENOMIC DNA]</scope>
    <source>
        <strain evidence="19">B3</strain>
        <strain evidence="21">DSM 18796 / CECT 7217 / JCM 14584 / KCTC 4019 / B3</strain>
    </source>
</reference>
<evidence type="ECO:0000256" key="5">
    <source>
        <dbReference type="ARBA" id="ARBA00022806"/>
    </source>
</evidence>
<dbReference type="InterPro" id="IPR011335">
    <property type="entry name" value="Restrct_endonuc-II-like"/>
</dbReference>
<evidence type="ECO:0000256" key="14">
    <source>
        <dbReference type="PROSITE-ProRule" id="PRU00560"/>
    </source>
</evidence>
<feature type="region of interest" description="Disordered" evidence="15">
    <location>
        <begin position="1038"/>
        <end position="1064"/>
    </location>
</feature>
<dbReference type="Pfam" id="PF13361">
    <property type="entry name" value="UvrD_C"/>
    <property type="match status" value="1"/>
</dbReference>
<dbReference type="PANTHER" id="PTHR11070:SF2">
    <property type="entry name" value="ATP-DEPENDENT DNA HELICASE SRS2"/>
    <property type="match status" value="1"/>
</dbReference>
<dbReference type="InterPro" id="IPR038726">
    <property type="entry name" value="PDDEXK_AddAB-type"/>
</dbReference>
<dbReference type="Pfam" id="PF00580">
    <property type="entry name" value="UvrD-helicase"/>
    <property type="match status" value="1"/>
</dbReference>
<evidence type="ECO:0000256" key="3">
    <source>
        <dbReference type="ARBA" id="ARBA00022763"/>
    </source>
</evidence>
<evidence type="ECO:0000313" key="19">
    <source>
        <dbReference type="EMBL" id="ELY40831.1"/>
    </source>
</evidence>
<comment type="catalytic activity">
    <reaction evidence="11">
        <text>Couples ATP hydrolysis with the unwinding of duplex DNA by translocating in the 3'-5' direction.</text>
        <dbReference type="EC" id="5.6.2.4"/>
    </reaction>
</comment>
<dbReference type="GeneID" id="9421146"/>
<dbReference type="OrthoDB" id="203178at2157"/>
<dbReference type="InterPro" id="IPR014017">
    <property type="entry name" value="DNA_helicase_UvrD-like_C"/>
</dbReference>
<evidence type="ECO:0000313" key="20">
    <source>
        <dbReference type="Proteomes" id="UP000000390"/>
    </source>
</evidence>
<dbReference type="GO" id="GO:0000725">
    <property type="term" value="P:recombinational repair"/>
    <property type="evidence" value="ECO:0007669"/>
    <property type="project" value="TreeGrafter"/>
</dbReference>
<dbReference type="Gene3D" id="3.90.320.10">
    <property type="match status" value="1"/>
</dbReference>